<gene>
    <name evidence="2" type="ORF">IPL58_05115</name>
</gene>
<protein>
    <recommendedName>
        <fullName evidence="4">DUF4189 domain-containing protein</fullName>
    </recommendedName>
</protein>
<organism evidence="2 3">
    <name type="scientific">Candidatus Proximibacter danicus</name>
    <dbReference type="NCBI Taxonomy" id="2954365"/>
    <lineage>
        <taxon>Bacteria</taxon>
        <taxon>Pseudomonadati</taxon>
        <taxon>Pseudomonadota</taxon>
        <taxon>Betaproteobacteria</taxon>
        <taxon>Candidatus Proximibacter</taxon>
    </lineage>
</organism>
<evidence type="ECO:0008006" key="4">
    <source>
        <dbReference type="Google" id="ProtNLM"/>
    </source>
</evidence>
<evidence type="ECO:0000313" key="2">
    <source>
        <dbReference type="EMBL" id="MBK8523546.1"/>
    </source>
</evidence>
<feature type="chain" id="PRO_5039306098" description="DUF4189 domain-containing protein" evidence="1">
    <location>
        <begin position="23"/>
        <end position="106"/>
    </location>
</feature>
<proteinExistence type="predicted"/>
<dbReference type="PROSITE" id="PS51257">
    <property type="entry name" value="PROKAR_LIPOPROTEIN"/>
    <property type="match status" value="1"/>
</dbReference>
<sequence>MKIRSISAASPLLLAIALSGCAGLFPNSDITVTTYASSGERWLNAGFYIIEHPFTDDGSARAKTKAAQLCSEHQRVAVQSERACTMEQCTTNYVCMKPEDAKASGL</sequence>
<accession>A0A9D7K0I7</accession>
<feature type="signal peptide" evidence="1">
    <location>
        <begin position="1"/>
        <end position="22"/>
    </location>
</feature>
<evidence type="ECO:0000256" key="1">
    <source>
        <dbReference type="SAM" id="SignalP"/>
    </source>
</evidence>
<dbReference type="AlphaFoldDB" id="A0A9D7K0I7"/>
<reference evidence="2" key="1">
    <citation type="submission" date="2020-10" db="EMBL/GenBank/DDBJ databases">
        <title>Connecting structure to function with the recovery of over 1000 high-quality activated sludge metagenome-assembled genomes encoding full-length rRNA genes using long-read sequencing.</title>
        <authorList>
            <person name="Singleton C.M."/>
            <person name="Petriglieri F."/>
            <person name="Kristensen J.M."/>
            <person name="Kirkegaard R.H."/>
            <person name="Michaelsen T.Y."/>
            <person name="Andersen M.H."/>
            <person name="Karst S.M."/>
            <person name="Dueholm M.S."/>
            <person name="Nielsen P.H."/>
            <person name="Albertsen M."/>
        </authorList>
    </citation>
    <scope>NUCLEOTIDE SEQUENCE</scope>
    <source>
        <strain evidence="2">Hirt_18-Q3-R61-65_BATAC.395</strain>
    </source>
</reference>
<dbReference type="Proteomes" id="UP000886689">
    <property type="component" value="Unassembled WGS sequence"/>
</dbReference>
<evidence type="ECO:0000313" key="3">
    <source>
        <dbReference type="Proteomes" id="UP000886689"/>
    </source>
</evidence>
<keyword evidence="1" id="KW-0732">Signal</keyword>
<name>A0A9D7K0I7_9PROT</name>
<dbReference type="EMBL" id="JADJUC010000003">
    <property type="protein sequence ID" value="MBK8523546.1"/>
    <property type="molecule type" value="Genomic_DNA"/>
</dbReference>
<comment type="caution">
    <text evidence="2">The sequence shown here is derived from an EMBL/GenBank/DDBJ whole genome shotgun (WGS) entry which is preliminary data.</text>
</comment>